<dbReference type="PANTHER" id="PTHR12741:SF48">
    <property type="entry name" value="1,3-BETA-GLUCAN SYNTHASE COMPONENT FKS1-RELATED"/>
    <property type="match status" value="1"/>
</dbReference>
<gene>
    <name evidence="12" type="ORF">AMAG_00083</name>
</gene>
<evidence type="ECO:0000256" key="1">
    <source>
        <dbReference type="ARBA" id="ARBA00004141"/>
    </source>
</evidence>
<dbReference type="GO" id="GO:0005886">
    <property type="term" value="C:plasma membrane"/>
    <property type="evidence" value="ECO:0007669"/>
    <property type="project" value="TreeGrafter"/>
</dbReference>
<reference evidence="12 13" key="1">
    <citation type="submission" date="2009-11" db="EMBL/GenBank/DDBJ databases">
        <title>Annotation of Allomyces macrogynus ATCC 38327.</title>
        <authorList>
            <consortium name="The Broad Institute Genome Sequencing Platform"/>
            <person name="Russ C."/>
            <person name="Cuomo C."/>
            <person name="Burger G."/>
            <person name="Gray M.W."/>
            <person name="Holland P.W.H."/>
            <person name="King N."/>
            <person name="Lang F.B.F."/>
            <person name="Roger A.J."/>
            <person name="Ruiz-Trillo I."/>
            <person name="Young S.K."/>
            <person name="Zeng Q."/>
            <person name="Gargeya S."/>
            <person name="Fitzgerald M."/>
            <person name="Haas B."/>
            <person name="Abouelleil A."/>
            <person name="Alvarado L."/>
            <person name="Arachchi H.M."/>
            <person name="Berlin A."/>
            <person name="Chapman S.B."/>
            <person name="Gearin G."/>
            <person name="Goldberg J."/>
            <person name="Griggs A."/>
            <person name="Gujja S."/>
            <person name="Hansen M."/>
            <person name="Heiman D."/>
            <person name="Howarth C."/>
            <person name="Larimer J."/>
            <person name="Lui A."/>
            <person name="MacDonald P.J.P."/>
            <person name="McCowen C."/>
            <person name="Montmayeur A."/>
            <person name="Murphy C."/>
            <person name="Neiman D."/>
            <person name="Pearson M."/>
            <person name="Priest M."/>
            <person name="Roberts A."/>
            <person name="Saif S."/>
            <person name="Shea T."/>
            <person name="Sisk P."/>
            <person name="Stolte C."/>
            <person name="Sykes S."/>
            <person name="Wortman J."/>
            <person name="Nusbaum C."/>
            <person name="Birren B."/>
        </authorList>
    </citation>
    <scope>NUCLEOTIDE SEQUENCE [LARGE SCALE GENOMIC DNA]</scope>
    <source>
        <strain evidence="12 13">ATCC 38327</strain>
    </source>
</reference>
<comment type="similarity">
    <text evidence="2">Belongs to the glycosyltransferase 48 family.</text>
</comment>
<dbReference type="PANTHER" id="PTHR12741">
    <property type="entry name" value="LYST-INTERACTING PROTEIN LIP5 DOPAMINE RESPONSIVE PROTEIN DRG-1"/>
    <property type="match status" value="1"/>
</dbReference>
<dbReference type="InterPro" id="IPR056261">
    <property type="entry name" value="FKS1-like_dom2"/>
</dbReference>
<evidence type="ECO:0000256" key="7">
    <source>
        <dbReference type="ARBA" id="ARBA00022989"/>
    </source>
</evidence>
<feature type="transmembrane region" description="Helical" evidence="10">
    <location>
        <begin position="490"/>
        <end position="510"/>
    </location>
</feature>
<evidence type="ECO:0000259" key="11">
    <source>
        <dbReference type="SMART" id="SM01205"/>
    </source>
</evidence>
<keyword evidence="4" id="KW-0328">Glycosyltransferase</keyword>
<dbReference type="OMA" id="FTFEALW"/>
<feature type="transmembrane region" description="Helical" evidence="10">
    <location>
        <begin position="569"/>
        <end position="591"/>
    </location>
</feature>
<keyword evidence="7 10" id="KW-1133">Transmembrane helix</keyword>
<feature type="transmembrane region" description="Helical" evidence="10">
    <location>
        <begin position="374"/>
        <end position="395"/>
    </location>
</feature>
<keyword evidence="6 10" id="KW-0812">Transmembrane</keyword>
<evidence type="ECO:0000256" key="8">
    <source>
        <dbReference type="ARBA" id="ARBA00023136"/>
    </source>
</evidence>
<feature type="transmembrane region" description="Helical" evidence="10">
    <location>
        <begin position="1487"/>
        <end position="1510"/>
    </location>
</feature>
<feature type="domain" description="1,3-beta-glucan synthase component FKS1-like" evidence="11">
    <location>
        <begin position="137"/>
        <end position="245"/>
    </location>
</feature>
<dbReference type="EC" id="2.4.1.34" evidence="3"/>
<feature type="transmembrane region" description="Helical" evidence="10">
    <location>
        <begin position="1657"/>
        <end position="1682"/>
    </location>
</feature>
<dbReference type="GO" id="GO:0000148">
    <property type="term" value="C:1,3-beta-D-glucan synthase complex"/>
    <property type="evidence" value="ECO:0007669"/>
    <property type="project" value="InterPro"/>
</dbReference>
<dbReference type="Pfam" id="PF14288">
    <property type="entry name" value="FKS1_dom1"/>
    <property type="match status" value="1"/>
</dbReference>
<dbReference type="Proteomes" id="UP000054350">
    <property type="component" value="Unassembled WGS sequence"/>
</dbReference>
<reference evidence="13" key="2">
    <citation type="submission" date="2009-11" db="EMBL/GenBank/DDBJ databases">
        <title>The Genome Sequence of Allomyces macrogynus strain ATCC 38327.</title>
        <authorList>
            <consortium name="The Broad Institute Genome Sequencing Platform"/>
            <person name="Russ C."/>
            <person name="Cuomo C."/>
            <person name="Shea T."/>
            <person name="Young S.K."/>
            <person name="Zeng Q."/>
            <person name="Koehrsen M."/>
            <person name="Haas B."/>
            <person name="Borodovsky M."/>
            <person name="Guigo R."/>
            <person name="Alvarado L."/>
            <person name="Berlin A."/>
            <person name="Borenstein D."/>
            <person name="Chen Z."/>
            <person name="Engels R."/>
            <person name="Freedman E."/>
            <person name="Gellesch M."/>
            <person name="Goldberg J."/>
            <person name="Griggs A."/>
            <person name="Gujja S."/>
            <person name="Heiman D."/>
            <person name="Hepburn T."/>
            <person name="Howarth C."/>
            <person name="Jen D."/>
            <person name="Larson L."/>
            <person name="Lewis B."/>
            <person name="Mehta T."/>
            <person name="Park D."/>
            <person name="Pearson M."/>
            <person name="Roberts A."/>
            <person name="Saif S."/>
            <person name="Shenoy N."/>
            <person name="Sisk P."/>
            <person name="Stolte C."/>
            <person name="Sykes S."/>
            <person name="Walk T."/>
            <person name="White J."/>
            <person name="Yandava C."/>
            <person name="Burger G."/>
            <person name="Gray M.W."/>
            <person name="Holland P.W.H."/>
            <person name="King N."/>
            <person name="Lang F.B.F."/>
            <person name="Roger A.J."/>
            <person name="Ruiz-Trillo I."/>
            <person name="Lander E."/>
            <person name="Nusbaum C."/>
        </authorList>
    </citation>
    <scope>NUCLEOTIDE SEQUENCE [LARGE SCALE GENOMIC DNA]</scope>
    <source>
        <strain evidence="13">ATCC 38327</strain>
    </source>
</reference>
<keyword evidence="5" id="KW-0808">Transferase</keyword>
<evidence type="ECO:0000256" key="9">
    <source>
        <dbReference type="ARBA" id="ARBA00047777"/>
    </source>
</evidence>
<dbReference type="GO" id="GO:0003843">
    <property type="term" value="F:1,3-beta-D-glucan synthase activity"/>
    <property type="evidence" value="ECO:0007669"/>
    <property type="project" value="UniProtKB-EC"/>
</dbReference>
<feature type="transmembrane region" description="Helical" evidence="10">
    <location>
        <begin position="1302"/>
        <end position="1324"/>
    </location>
</feature>
<feature type="transmembrane region" description="Helical" evidence="10">
    <location>
        <begin position="1409"/>
        <end position="1426"/>
    </location>
</feature>
<feature type="transmembrane region" description="Helical" evidence="10">
    <location>
        <begin position="333"/>
        <end position="353"/>
    </location>
</feature>
<evidence type="ECO:0000256" key="5">
    <source>
        <dbReference type="ARBA" id="ARBA00022679"/>
    </source>
</evidence>
<comment type="catalytic activity">
    <reaction evidence="9">
        <text>[(1-&gt;3)-beta-D-glucosyl](n) + UDP-alpha-D-glucose = [(1-&gt;3)-beta-D-glucosyl](n+1) + UDP + H(+)</text>
        <dbReference type="Rhea" id="RHEA:21476"/>
        <dbReference type="Rhea" id="RHEA-COMP:11146"/>
        <dbReference type="Rhea" id="RHEA-COMP:14303"/>
        <dbReference type="ChEBI" id="CHEBI:15378"/>
        <dbReference type="ChEBI" id="CHEBI:37671"/>
        <dbReference type="ChEBI" id="CHEBI:58223"/>
        <dbReference type="ChEBI" id="CHEBI:58885"/>
        <dbReference type="EC" id="2.4.1.34"/>
    </reaction>
</comment>
<dbReference type="Pfam" id="PF23605">
    <property type="entry name" value="FKS1_dom2"/>
    <property type="match status" value="1"/>
</dbReference>
<evidence type="ECO:0000256" key="3">
    <source>
        <dbReference type="ARBA" id="ARBA00012589"/>
    </source>
</evidence>
<evidence type="ECO:0000256" key="6">
    <source>
        <dbReference type="ARBA" id="ARBA00022692"/>
    </source>
</evidence>
<feature type="transmembrane region" description="Helical" evidence="10">
    <location>
        <begin position="1161"/>
        <end position="1181"/>
    </location>
</feature>
<sequence length="1700" mass="184837">MSRAPAPATTASLGVDDPPPGAPWATLLWTECERLKHAFSFQPDSARNQFHLLHRLIASRASRLPTPNDAICSVHADYVSGDHANYVRWLRAPGMTKALFPVQAAEGTDEEPQPTLSGPDAWISSLRAAPDDATGLARLLADVALWLLIWGEASNLRYCPEYLCLVFHLALRRDCAPSPPVSDAPAEAPFLDVVIRPAYTLLANAAKKPSGQFRQRDHTKIVGYDDWNELFWDAEWLGSLRTKSGQQLLLSQPPHAQFELLAQIDWPKFARKTFYESRTFTHLVVNFARVWALHLGTFITLVPPVIYDGFFPPHLGNAPSPVLGPAPPTETRLFLTGLGGASVALLLLSVAAIEPCYLPTSRQVVKRATAKVAWSLLFLVANMVLPAAYVVYLLLSRPIEGGLGARSGGGPMRYVFGGGAGRQLVALTQLAISLTTVAATVARPVFPVHGESLNNANPAFTARYPRESVLHGSTPRTSRPGSQGTRRASVLLWTTILALKLITGYFFLLLPLGEPVRIVLQHACHTPVPTPTAGMAIPAPLALCQVYGWVVTALLVVLTYTFFHLDTYMWYTIATAITGFALSVVDGASIFRPWQGVFVRLPDRIRAKILTTTRALGTTAATAARVPMTHVAVLWNAIVESFYTGHQISRPARTSMLYTRTATELVRPDFFDRQEDASAAVASDAAIQRLRFFGQSLSMRQLPAPLPVKSVPALTVLVPHYAEATLVSLRELVRDGDRGSMLQLAYLQALFPDDWARYVAANGDVEDLEVGDVDGGGAGDMPLQMLGFRAPTNAAVLRTRMWASARTQTLYRTILGMMQYRAALMMLAQLEDPKTADRVVDAWVPTDAEVERVGEVPTSRAATQLVDEKLTLLVAMQRYAVMTDSERADVDAVRTQFPHCTLWIAYVEHVDDKWFACLLVHPNDAEVPAHDRDLAEGATAASHLLYRIELPGAPTLGDGKADNQNTALMFQRGEVLQLIDANQDHYLEEAVKVRSVLAEFARGDPMLAMVGGREFIFSESIGLLGNVAAGKEYTFGTLTQRVMSYLRSRLFYGHADAFNFTFMATRGGVSKGQRGLHLNEDIYAGMNAQMRGGQIVHTEYMQCGKGRDLGFASILQFTTKIGSGMAEQLIAREHYYLGTQLPWDQLLTFYFAHPGFHLTNVLSLVAIRLFLLVTFLLTWYFPSQVGAACTAPVPSSMCESTNPHDRSIVLDWMRQSLLAFVVYFISYLPFALQLVVEHGLVHALRRLLHQVVSLAPVFETMVTQMYAHALCAGMHAKQAKYAATGRRVATARASFSSLYAQYAHVSIQLGLGLTALLAVTGMSLPSLPPLAFVAFITVSIAIAPFVFNPHQLHRRLLARDYAATLRWLLVPSSGWASQAHRVKRAAMTGMRGQFAVRLRRKLTRVRDNWLLLAALLWPLTAVPLPTPQLAAKAMASSVAHGANLRLPLAVVAVACVPLAVSAAIHVAVAPLVAMLGLARVRTDALGAVARGACVVSVLVSWLAACILANFDPPVALLSILATAQVKQAVTVTAYAFFSREPDTDAGAAWWGYGTAAKFSPLGCLSTVVIRETVAKVLEGWDLGVDFWLVHVLYLGVLVPAAMLPNGDHVHTYHMLLWSCPETVAPTHAAAAVGDGTEVGVVLPLRMKRVHGAKDDRVPWGAMVFLGSVVVLVVGVAVVAGLAPGLVAGVGARALAIVPVG</sequence>
<feature type="transmembrane region" description="Helical" evidence="10">
    <location>
        <begin position="1330"/>
        <end position="1347"/>
    </location>
</feature>
<evidence type="ECO:0000256" key="4">
    <source>
        <dbReference type="ARBA" id="ARBA00022676"/>
    </source>
</evidence>
<evidence type="ECO:0000256" key="2">
    <source>
        <dbReference type="ARBA" id="ARBA00009040"/>
    </source>
</evidence>
<comment type="subcellular location">
    <subcellularLocation>
        <location evidence="1">Membrane</location>
        <topology evidence="1">Multi-pass membrane protein</topology>
    </subcellularLocation>
</comment>
<dbReference type="SMART" id="SM01205">
    <property type="entry name" value="FKS1_dom1"/>
    <property type="match status" value="1"/>
</dbReference>
<dbReference type="GO" id="GO:0006075">
    <property type="term" value="P:(1-&gt;3)-beta-D-glucan biosynthetic process"/>
    <property type="evidence" value="ECO:0007669"/>
    <property type="project" value="InterPro"/>
</dbReference>
<proteinExistence type="inferred from homology"/>
<dbReference type="STRING" id="578462.A0A0L0RUY2"/>
<protein>
    <recommendedName>
        <fullName evidence="3">1,3-beta-glucan synthase</fullName>
        <ecNumber evidence="3">2.4.1.34</ecNumber>
    </recommendedName>
</protein>
<accession>A0A0L0RUY2</accession>
<keyword evidence="13" id="KW-1185">Reference proteome</keyword>
<keyword evidence="8 10" id="KW-0472">Membrane</keyword>
<dbReference type="VEuPathDB" id="FungiDB:AMAG_00083"/>
<feature type="transmembrane region" description="Helical" evidence="10">
    <location>
        <begin position="1446"/>
        <end position="1475"/>
    </location>
</feature>
<evidence type="ECO:0000313" key="12">
    <source>
        <dbReference type="EMBL" id="KNE54083.1"/>
    </source>
</evidence>
<feature type="transmembrane region" description="Helical" evidence="10">
    <location>
        <begin position="1217"/>
        <end position="1236"/>
    </location>
</feature>
<dbReference type="GO" id="GO:0051278">
    <property type="term" value="P:fungal-type cell wall polysaccharide biosynthetic process"/>
    <property type="evidence" value="ECO:0007669"/>
    <property type="project" value="TreeGrafter"/>
</dbReference>
<dbReference type="InterPro" id="IPR003440">
    <property type="entry name" value="Glyco_trans_48_dom"/>
</dbReference>
<feature type="transmembrane region" description="Helical" evidence="10">
    <location>
        <begin position="1586"/>
        <end position="1604"/>
    </location>
</feature>
<dbReference type="OrthoDB" id="1880850at2759"/>
<evidence type="ECO:0000313" key="13">
    <source>
        <dbReference type="Proteomes" id="UP000054350"/>
    </source>
</evidence>
<organism evidence="12 13">
    <name type="scientific">Allomyces macrogynus (strain ATCC 38327)</name>
    <name type="common">Allomyces javanicus var. macrogynus</name>
    <dbReference type="NCBI Taxonomy" id="578462"/>
    <lineage>
        <taxon>Eukaryota</taxon>
        <taxon>Fungi</taxon>
        <taxon>Fungi incertae sedis</taxon>
        <taxon>Blastocladiomycota</taxon>
        <taxon>Blastocladiomycetes</taxon>
        <taxon>Blastocladiales</taxon>
        <taxon>Blastocladiaceae</taxon>
        <taxon>Allomyces</taxon>
    </lineage>
</organism>
<dbReference type="Pfam" id="PF02364">
    <property type="entry name" value="Glucan_synthase"/>
    <property type="match status" value="1"/>
</dbReference>
<dbReference type="EMBL" id="GG745328">
    <property type="protein sequence ID" value="KNE54083.1"/>
    <property type="molecule type" value="Genomic_DNA"/>
</dbReference>
<feature type="transmembrane region" description="Helical" evidence="10">
    <location>
        <begin position="541"/>
        <end position="563"/>
    </location>
</feature>
<name>A0A0L0RUY2_ALLM3</name>
<dbReference type="eggNOG" id="KOG0916">
    <property type="taxonomic scope" value="Eukaryota"/>
</dbReference>
<dbReference type="InterPro" id="IPR026899">
    <property type="entry name" value="FKS1-like_dom1"/>
</dbReference>
<evidence type="ECO:0000256" key="10">
    <source>
        <dbReference type="SAM" id="Phobius"/>
    </source>
</evidence>